<comment type="caution">
    <text evidence="2">The sequence shown here is derived from an EMBL/GenBank/DDBJ whole genome shotgun (WGS) entry which is preliminary data.</text>
</comment>
<feature type="compositionally biased region" description="Basic and acidic residues" evidence="1">
    <location>
        <begin position="47"/>
        <end position="58"/>
    </location>
</feature>
<keyword evidence="4" id="KW-1185">Reference proteome</keyword>
<dbReference type="Proteomes" id="UP000198717">
    <property type="component" value="Unassembled WGS sequence"/>
</dbReference>
<evidence type="ECO:0000313" key="2">
    <source>
        <dbReference type="EMBL" id="GEL75033.1"/>
    </source>
</evidence>
<dbReference type="Proteomes" id="UP000321224">
    <property type="component" value="Unassembled WGS sequence"/>
</dbReference>
<accession>A0A511HN67</accession>
<protein>
    <recommendedName>
        <fullName evidence="6">Integrase catalytic domain-containing protein</fullName>
    </recommendedName>
</protein>
<evidence type="ECO:0000313" key="5">
    <source>
        <dbReference type="Proteomes" id="UP000321224"/>
    </source>
</evidence>
<organism evidence="2 5">
    <name type="scientific">Myxococcus virescens</name>
    <dbReference type="NCBI Taxonomy" id="83456"/>
    <lineage>
        <taxon>Bacteria</taxon>
        <taxon>Pseudomonadati</taxon>
        <taxon>Myxococcota</taxon>
        <taxon>Myxococcia</taxon>
        <taxon>Myxococcales</taxon>
        <taxon>Cystobacterineae</taxon>
        <taxon>Myxococcaceae</taxon>
        <taxon>Myxococcus</taxon>
    </lineage>
</organism>
<dbReference type="EMBL" id="FNAJ01000029">
    <property type="protein sequence ID" value="SDF30508.1"/>
    <property type="molecule type" value="Genomic_DNA"/>
</dbReference>
<evidence type="ECO:0000256" key="1">
    <source>
        <dbReference type="SAM" id="MobiDB-lite"/>
    </source>
</evidence>
<evidence type="ECO:0000313" key="3">
    <source>
        <dbReference type="EMBL" id="SDF30508.1"/>
    </source>
</evidence>
<dbReference type="RefSeq" id="WP_090495832.1">
    <property type="nucleotide sequence ID" value="NZ_FNAJ01000029.1"/>
</dbReference>
<name>A0A511HN67_9BACT</name>
<evidence type="ECO:0008006" key="6">
    <source>
        <dbReference type="Google" id="ProtNLM"/>
    </source>
</evidence>
<dbReference type="EMBL" id="BJVY01000059">
    <property type="protein sequence ID" value="GEL75033.1"/>
    <property type="molecule type" value="Genomic_DNA"/>
</dbReference>
<reference evidence="3 4" key="1">
    <citation type="submission" date="2016-10" db="EMBL/GenBank/DDBJ databases">
        <authorList>
            <person name="Varghese N."/>
            <person name="Submissions S."/>
        </authorList>
    </citation>
    <scope>NUCLEOTIDE SEQUENCE [LARGE SCALE GENOMIC DNA]</scope>
    <source>
        <strain evidence="3 4">DSM 2260</strain>
    </source>
</reference>
<sequence>MTRFVAWYNTEHRHSAIRFVTPDDRHFGRESALLAQRHPVYQRARVRHPEHWSRDPRDWMPTGPVRLGPSPNLTLAVQVVKRIG</sequence>
<gene>
    <name evidence="2" type="ORF">MVI01_68170</name>
    <name evidence="3" type="ORF">SAMN04488504_12928</name>
</gene>
<proteinExistence type="predicted"/>
<dbReference type="AlphaFoldDB" id="A0A511HN67"/>
<evidence type="ECO:0000313" key="4">
    <source>
        <dbReference type="Proteomes" id="UP000198717"/>
    </source>
</evidence>
<feature type="region of interest" description="Disordered" evidence="1">
    <location>
        <begin position="45"/>
        <end position="65"/>
    </location>
</feature>
<reference evidence="2 5" key="2">
    <citation type="submission" date="2019-07" db="EMBL/GenBank/DDBJ databases">
        <title>Whole genome shotgun sequence of Myxococcus virescens NBRC 100334.</title>
        <authorList>
            <person name="Hosoyama A."/>
            <person name="Uohara A."/>
            <person name="Ohji S."/>
            <person name="Ichikawa N."/>
        </authorList>
    </citation>
    <scope>NUCLEOTIDE SEQUENCE [LARGE SCALE GENOMIC DNA]</scope>
    <source>
        <strain evidence="2 5">NBRC 100334</strain>
    </source>
</reference>